<sequence length="206" mass="22214">MPYTSTDSDSHLPGLSEAEALLIVARIEELCEGGSSTPSTPHSHDYEPCLGGQSHGQGAPVYSCGCYRRTKVEPALALADALADVSKHQELERDVDSLTTQVGGRSSDSEIRPLKHKRSTMASESDSVGGTTPHRFGRNLTNVQRAQSVPALEAPKRRKLGSPFEFNGGTTHETSVLNVVKRLEAAIDRQTEVLSKIHRILEGSAK</sequence>
<comment type="caution">
    <text evidence="3">The sequence shown here is derived from an EMBL/GenBank/DDBJ whole genome shotgun (WGS) entry which is preliminary data.</text>
</comment>
<dbReference type="OrthoDB" id="2648856at2759"/>
<feature type="compositionally biased region" description="Polar residues" evidence="1">
    <location>
        <begin position="97"/>
        <end position="106"/>
    </location>
</feature>
<organism evidence="3 4">
    <name type="scientific">Suillus plorans</name>
    <dbReference type="NCBI Taxonomy" id="116603"/>
    <lineage>
        <taxon>Eukaryota</taxon>
        <taxon>Fungi</taxon>
        <taxon>Dikarya</taxon>
        <taxon>Basidiomycota</taxon>
        <taxon>Agaricomycotina</taxon>
        <taxon>Agaricomycetes</taxon>
        <taxon>Agaricomycetidae</taxon>
        <taxon>Boletales</taxon>
        <taxon>Suillineae</taxon>
        <taxon>Suillaceae</taxon>
        <taxon>Suillus</taxon>
    </lineage>
</organism>
<dbReference type="EMBL" id="JABBWE010000100">
    <property type="protein sequence ID" value="KAG1785999.1"/>
    <property type="molecule type" value="Genomic_DNA"/>
</dbReference>
<dbReference type="EMBL" id="JABBWE010000085">
    <property type="protein sequence ID" value="KAG1786968.1"/>
    <property type="molecule type" value="Genomic_DNA"/>
</dbReference>
<gene>
    <name evidence="3" type="ORF">HD556DRAFT_1449174</name>
    <name evidence="2" type="ORF">HD556DRAFT_1450206</name>
</gene>
<feature type="compositionally biased region" description="Polar residues" evidence="1">
    <location>
        <begin position="120"/>
        <end position="130"/>
    </location>
</feature>
<evidence type="ECO:0000313" key="3">
    <source>
        <dbReference type="EMBL" id="KAG1786968.1"/>
    </source>
</evidence>
<reference evidence="3" key="1">
    <citation type="journal article" date="2020" name="New Phytol.">
        <title>Comparative genomics reveals dynamic genome evolution in host specialist ectomycorrhizal fungi.</title>
        <authorList>
            <person name="Lofgren L.A."/>
            <person name="Nguyen N.H."/>
            <person name="Vilgalys R."/>
            <person name="Ruytinx J."/>
            <person name="Liao H.L."/>
            <person name="Branco S."/>
            <person name="Kuo A."/>
            <person name="LaButti K."/>
            <person name="Lipzen A."/>
            <person name="Andreopoulos W."/>
            <person name="Pangilinan J."/>
            <person name="Riley R."/>
            <person name="Hundley H."/>
            <person name="Na H."/>
            <person name="Barry K."/>
            <person name="Grigoriev I.V."/>
            <person name="Stajich J.E."/>
            <person name="Kennedy P.G."/>
        </authorList>
    </citation>
    <scope>NUCLEOTIDE SEQUENCE</scope>
    <source>
        <strain evidence="3">S12</strain>
    </source>
</reference>
<evidence type="ECO:0000313" key="4">
    <source>
        <dbReference type="Proteomes" id="UP000719766"/>
    </source>
</evidence>
<dbReference type="GeneID" id="64601327"/>
<dbReference type="Proteomes" id="UP000719766">
    <property type="component" value="Unassembled WGS sequence"/>
</dbReference>
<accession>A0A9P7DBU0</accession>
<dbReference type="AlphaFoldDB" id="A0A9P7DBU0"/>
<feature type="region of interest" description="Disordered" evidence="1">
    <location>
        <begin position="96"/>
        <end position="168"/>
    </location>
</feature>
<evidence type="ECO:0000313" key="2">
    <source>
        <dbReference type="EMBL" id="KAG1785999.1"/>
    </source>
</evidence>
<evidence type="ECO:0000256" key="1">
    <source>
        <dbReference type="SAM" id="MobiDB-lite"/>
    </source>
</evidence>
<proteinExistence type="predicted"/>
<dbReference type="RefSeq" id="XP_041154352.1">
    <property type="nucleotide sequence ID" value="XM_041307563.1"/>
</dbReference>
<name>A0A9P7DBU0_9AGAM</name>
<keyword evidence="4" id="KW-1185">Reference proteome</keyword>
<protein>
    <submittedName>
        <fullName evidence="3">Uncharacterized protein</fullName>
    </submittedName>
</protein>